<dbReference type="AlphaFoldDB" id="A0A9N8E153"/>
<gene>
    <name evidence="1" type="ORF">SEMRO_544_G163623.1</name>
</gene>
<comment type="caution">
    <text evidence="1">The sequence shown here is derived from an EMBL/GenBank/DDBJ whole genome shotgun (WGS) entry which is preliminary data.</text>
</comment>
<sequence length="106" mass="11936">MSITWAQLLKRVVFNVLVSVEVEISKPCRKPITLLLAIVHPSLSDFFTPAISFKRKEESCQGQQLFLPPFWQVGDVPVVGEPHECLRLGCTEISQAFQSIVGKIFH</sequence>
<keyword evidence="2" id="KW-1185">Reference proteome</keyword>
<protein>
    <submittedName>
        <fullName evidence="1">Uncharacterized protein</fullName>
    </submittedName>
</protein>
<name>A0A9N8E153_9STRA</name>
<proteinExistence type="predicted"/>
<reference evidence="1" key="1">
    <citation type="submission" date="2020-06" db="EMBL/GenBank/DDBJ databases">
        <authorList>
            <consortium name="Plant Systems Biology data submission"/>
        </authorList>
    </citation>
    <scope>NUCLEOTIDE SEQUENCE</scope>
    <source>
        <strain evidence="1">D6</strain>
    </source>
</reference>
<organism evidence="1 2">
    <name type="scientific">Seminavis robusta</name>
    <dbReference type="NCBI Taxonomy" id="568900"/>
    <lineage>
        <taxon>Eukaryota</taxon>
        <taxon>Sar</taxon>
        <taxon>Stramenopiles</taxon>
        <taxon>Ochrophyta</taxon>
        <taxon>Bacillariophyta</taxon>
        <taxon>Bacillariophyceae</taxon>
        <taxon>Bacillariophycidae</taxon>
        <taxon>Naviculales</taxon>
        <taxon>Naviculaceae</taxon>
        <taxon>Seminavis</taxon>
    </lineage>
</organism>
<evidence type="ECO:0000313" key="2">
    <source>
        <dbReference type="Proteomes" id="UP001153069"/>
    </source>
</evidence>
<accession>A0A9N8E153</accession>
<dbReference type="EMBL" id="CAICTM010000543">
    <property type="protein sequence ID" value="CAB9512582.1"/>
    <property type="molecule type" value="Genomic_DNA"/>
</dbReference>
<dbReference type="Proteomes" id="UP001153069">
    <property type="component" value="Unassembled WGS sequence"/>
</dbReference>
<evidence type="ECO:0000313" key="1">
    <source>
        <dbReference type="EMBL" id="CAB9512582.1"/>
    </source>
</evidence>